<keyword evidence="2" id="KW-0012">Acyltransferase</keyword>
<dbReference type="AlphaFoldDB" id="A0A1V6RTF3"/>
<evidence type="ECO:0000256" key="2">
    <source>
        <dbReference type="ARBA" id="ARBA00023315"/>
    </source>
</evidence>
<evidence type="ECO:0000313" key="4">
    <source>
        <dbReference type="Proteomes" id="UP000191518"/>
    </source>
</evidence>
<comment type="caution">
    <text evidence="3">The sequence shown here is derived from an EMBL/GenBank/DDBJ whole genome shotgun (WGS) entry which is preliminary data.</text>
</comment>
<name>A0A1V6RTF3_9EURO</name>
<sequence>MSLNQVRVSTRHTLNCANDASVAALESPFSLGPMDYTVPPMLTIEAILVYRKPKILPEDIFLPAGRLKFAASHLLDYYPHLTGRLQHNAISQAPEIDSLGSGAELWEAHCTRRLENIAISALSARILVSKLPDDGNALLPIFHPTTGAFSCNPIFAIQHTRFACGGVALGIRVHHLVCDANGFMQLVRDLADIYKQLRDSSPPTLISPPEIISHFRGTNSPSATQKEKALLFNPPSFYLDKHTTSIPEAPSPPNVIACCLRFQGQDINSLTNAATDPEAQGRTLFSAFEVISAYLYQRIYQARIQALHVKGLKPNPDSLHSLRGFWSAVDMRNYKGLKLPMRYFPNAVYCPSAFASHELLTNGELWKVAEFVHDTIHSVKISEVEQEFEWITAQANKSYIKAKNVVPNGSLIATQWTKDKTYIGVDFDVAPNGKRIAPALVSPAFTESHRVDGYAVIMSTEEHLRRGQCAARSLIHDSIPCAVDVNLALDMSVWDVLNSDPDFLALHS</sequence>
<organism evidence="3 4">
    <name type="scientific">Penicillium vulpinum</name>
    <dbReference type="NCBI Taxonomy" id="29845"/>
    <lineage>
        <taxon>Eukaryota</taxon>
        <taxon>Fungi</taxon>
        <taxon>Dikarya</taxon>
        <taxon>Ascomycota</taxon>
        <taxon>Pezizomycotina</taxon>
        <taxon>Eurotiomycetes</taxon>
        <taxon>Eurotiomycetidae</taxon>
        <taxon>Eurotiales</taxon>
        <taxon>Aspergillaceae</taxon>
        <taxon>Penicillium</taxon>
    </lineage>
</organism>
<evidence type="ECO:0000313" key="3">
    <source>
        <dbReference type="EMBL" id="OQE04759.1"/>
    </source>
</evidence>
<dbReference type="STRING" id="29845.A0A1V6RTF3"/>
<dbReference type="GO" id="GO:0016747">
    <property type="term" value="F:acyltransferase activity, transferring groups other than amino-acyl groups"/>
    <property type="evidence" value="ECO:0007669"/>
    <property type="project" value="TreeGrafter"/>
</dbReference>
<dbReference type="InterPro" id="IPR050317">
    <property type="entry name" value="Plant_Fungal_Acyltransferase"/>
</dbReference>
<proteinExistence type="predicted"/>
<accession>A0A1V6RTF3</accession>
<evidence type="ECO:0008006" key="5">
    <source>
        <dbReference type="Google" id="ProtNLM"/>
    </source>
</evidence>
<dbReference type="Pfam" id="PF02458">
    <property type="entry name" value="Transferase"/>
    <property type="match status" value="1"/>
</dbReference>
<dbReference type="InterPro" id="IPR023213">
    <property type="entry name" value="CAT-like_dom_sf"/>
</dbReference>
<keyword evidence="4" id="KW-1185">Reference proteome</keyword>
<reference evidence="4" key="1">
    <citation type="journal article" date="2017" name="Nat. Microbiol.">
        <title>Global analysis of biosynthetic gene clusters reveals vast potential of secondary metabolite production in Penicillium species.</title>
        <authorList>
            <person name="Nielsen J.C."/>
            <person name="Grijseels S."/>
            <person name="Prigent S."/>
            <person name="Ji B."/>
            <person name="Dainat J."/>
            <person name="Nielsen K.F."/>
            <person name="Frisvad J.C."/>
            <person name="Workman M."/>
            <person name="Nielsen J."/>
        </authorList>
    </citation>
    <scope>NUCLEOTIDE SEQUENCE [LARGE SCALE GENOMIC DNA]</scope>
    <source>
        <strain evidence="4">IBT 29486</strain>
    </source>
</reference>
<dbReference type="SUPFAM" id="SSF52777">
    <property type="entry name" value="CoA-dependent acyltransferases"/>
    <property type="match status" value="1"/>
</dbReference>
<dbReference type="OrthoDB" id="444127at2759"/>
<protein>
    <recommendedName>
        <fullName evidence="5">Transferase</fullName>
    </recommendedName>
</protein>
<dbReference type="PANTHER" id="PTHR31642:SF11">
    <property type="entry name" value="SHIKIMATE O-HYDROXYCINNAMOYLTRANSFERASE"/>
    <property type="match status" value="1"/>
</dbReference>
<evidence type="ECO:0000256" key="1">
    <source>
        <dbReference type="ARBA" id="ARBA00022679"/>
    </source>
</evidence>
<dbReference type="PANTHER" id="PTHR31642">
    <property type="entry name" value="TRICHOTHECENE 3-O-ACETYLTRANSFERASE"/>
    <property type="match status" value="1"/>
</dbReference>
<dbReference type="Gene3D" id="3.30.559.10">
    <property type="entry name" value="Chloramphenicol acetyltransferase-like domain"/>
    <property type="match status" value="2"/>
</dbReference>
<gene>
    <name evidence="3" type="ORF">PENVUL_c030G07784</name>
</gene>
<dbReference type="EMBL" id="MDYP01000030">
    <property type="protein sequence ID" value="OQE04759.1"/>
    <property type="molecule type" value="Genomic_DNA"/>
</dbReference>
<dbReference type="Proteomes" id="UP000191518">
    <property type="component" value="Unassembled WGS sequence"/>
</dbReference>
<keyword evidence="1" id="KW-0808">Transferase</keyword>